<dbReference type="Pfam" id="PF13568">
    <property type="entry name" value="OMP_b-brl_2"/>
    <property type="match status" value="1"/>
</dbReference>
<evidence type="ECO:0000259" key="2">
    <source>
        <dbReference type="Pfam" id="PF13568"/>
    </source>
</evidence>
<dbReference type="RefSeq" id="WP_200505683.1">
    <property type="nucleotide sequence ID" value="NZ_JAEHFX010000003.1"/>
</dbReference>
<evidence type="ECO:0000256" key="1">
    <source>
        <dbReference type="SAM" id="SignalP"/>
    </source>
</evidence>
<dbReference type="Proteomes" id="UP000644147">
    <property type="component" value="Unassembled WGS sequence"/>
</dbReference>
<comment type="caution">
    <text evidence="3">The sequence shown here is derived from an EMBL/GenBank/DDBJ whole genome shotgun (WGS) entry which is preliminary data.</text>
</comment>
<evidence type="ECO:0000313" key="3">
    <source>
        <dbReference type="EMBL" id="MBK0402935.1"/>
    </source>
</evidence>
<feature type="domain" description="Outer membrane protein beta-barrel" evidence="2">
    <location>
        <begin position="195"/>
        <end position="351"/>
    </location>
</feature>
<dbReference type="InterPro" id="IPR025665">
    <property type="entry name" value="Beta-barrel_OMP_2"/>
</dbReference>
<reference evidence="3 4" key="1">
    <citation type="submission" date="2020-12" db="EMBL/GenBank/DDBJ databases">
        <title>Bacterial novel species Adhaeribacter sp. BT258 isolated from soil.</title>
        <authorList>
            <person name="Jung H.-Y."/>
        </authorList>
    </citation>
    <scope>NUCLEOTIDE SEQUENCE [LARGE SCALE GENOMIC DNA]</scope>
    <source>
        <strain evidence="3 4">BT258</strain>
    </source>
</reference>
<feature type="chain" id="PRO_5046743677" evidence="1">
    <location>
        <begin position="23"/>
        <end position="369"/>
    </location>
</feature>
<name>A0ABS1C301_9BACT</name>
<proteinExistence type="predicted"/>
<sequence>MKRLFLLAVLGLATTTALPVSAADFSPKVAPKDDTILVKLANGAKMSLVVKNTEQLKSFQNYSLDSLMVMLNKYISEAEKMEKKDVNGKDYTVSFRPAEETKDKRRPEKISITMKGLEKDEKGETKLSQLNIDVEYEEKEKDKATVKSTLIEADSLKKAKNANRRHQSGLNFDLGFNTLLNDGGTDLDKAGLKPWGSRYVSLNPYYQVRIGGKRSPLHLRTGVDFAFNNYMFDHNYVLLEEETNGQSETVLRKSERNLEKSKLATSSANLPLMVVLNFKDKKGHSSFRFGAGGFVGYRLGSHTKIKYNLEGDTKKDKDQGNFNLEELQYGLKATIGYRGFDLFANYNLNELFKDGRGPKANVLSFGITI</sequence>
<accession>A0ABS1C301</accession>
<keyword evidence="1" id="KW-0732">Signal</keyword>
<protein>
    <submittedName>
        <fullName evidence="3">PorT family protein</fullName>
    </submittedName>
</protein>
<feature type="signal peptide" evidence="1">
    <location>
        <begin position="1"/>
        <end position="22"/>
    </location>
</feature>
<organism evidence="3 4">
    <name type="scientific">Adhaeribacter terrigena</name>
    <dbReference type="NCBI Taxonomy" id="2793070"/>
    <lineage>
        <taxon>Bacteria</taxon>
        <taxon>Pseudomonadati</taxon>
        <taxon>Bacteroidota</taxon>
        <taxon>Cytophagia</taxon>
        <taxon>Cytophagales</taxon>
        <taxon>Hymenobacteraceae</taxon>
        <taxon>Adhaeribacter</taxon>
    </lineage>
</organism>
<dbReference type="EMBL" id="JAEHFX010000003">
    <property type="protein sequence ID" value="MBK0402935.1"/>
    <property type="molecule type" value="Genomic_DNA"/>
</dbReference>
<gene>
    <name evidence="3" type="ORF">I5M27_08045</name>
</gene>
<evidence type="ECO:0000313" key="4">
    <source>
        <dbReference type="Proteomes" id="UP000644147"/>
    </source>
</evidence>
<keyword evidence="4" id="KW-1185">Reference proteome</keyword>